<dbReference type="CDD" id="cd17321">
    <property type="entry name" value="MFS_MMR_MDR_like"/>
    <property type="match status" value="1"/>
</dbReference>
<protein>
    <submittedName>
        <fullName evidence="8">MFS transporter</fullName>
    </submittedName>
</protein>
<evidence type="ECO:0000256" key="5">
    <source>
        <dbReference type="ARBA" id="ARBA00023136"/>
    </source>
</evidence>
<feature type="transmembrane region" description="Helical" evidence="6">
    <location>
        <begin position="36"/>
        <end position="53"/>
    </location>
</feature>
<feature type="transmembrane region" description="Helical" evidence="6">
    <location>
        <begin position="348"/>
        <end position="373"/>
    </location>
</feature>
<feature type="transmembrane region" description="Helical" evidence="6">
    <location>
        <begin position="185"/>
        <end position="206"/>
    </location>
</feature>
<dbReference type="PANTHER" id="PTHR42718:SF9">
    <property type="entry name" value="MAJOR FACILITATOR SUPERFAMILY MULTIDRUG TRANSPORTER MFSC"/>
    <property type="match status" value="1"/>
</dbReference>
<feature type="transmembrane region" description="Helical" evidence="6">
    <location>
        <begin position="254"/>
        <end position="275"/>
    </location>
</feature>
<dbReference type="PANTHER" id="PTHR42718">
    <property type="entry name" value="MAJOR FACILITATOR SUPERFAMILY MULTIDRUG TRANSPORTER MFSC"/>
    <property type="match status" value="1"/>
</dbReference>
<evidence type="ECO:0000256" key="1">
    <source>
        <dbReference type="ARBA" id="ARBA00004141"/>
    </source>
</evidence>
<keyword evidence="4 6" id="KW-1133">Transmembrane helix</keyword>
<evidence type="ECO:0000313" key="8">
    <source>
        <dbReference type="EMBL" id="MFA0811946.1"/>
    </source>
</evidence>
<dbReference type="InterPro" id="IPR011701">
    <property type="entry name" value="MFS"/>
</dbReference>
<comment type="caution">
    <text evidence="8">The sequence shown here is derived from an EMBL/GenBank/DDBJ whole genome shotgun (WGS) entry which is preliminary data.</text>
</comment>
<evidence type="ECO:0000256" key="4">
    <source>
        <dbReference type="ARBA" id="ARBA00022989"/>
    </source>
</evidence>
<evidence type="ECO:0000259" key="7">
    <source>
        <dbReference type="PROSITE" id="PS50850"/>
    </source>
</evidence>
<dbReference type="InterPro" id="IPR020846">
    <property type="entry name" value="MFS_dom"/>
</dbReference>
<gene>
    <name evidence="8" type="ORF">ACCI49_13580</name>
</gene>
<evidence type="ECO:0000256" key="6">
    <source>
        <dbReference type="SAM" id="Phobius"/>
    </source>
</evidence>
<name>A0ABV4P0N3_9GAMM</name>
<feature type="transmembrane region" description="Helical" evidence="6">
    <location>
        <begin position="319"/>
        <end position="336"/>
    </location>
</feature>
<evidence type="ECO:0000256" key="3">
    <source>
        <dbReference type="ARBA" id="ARBA00022692"/>
    </source>
</evidence>
<sequence length="446" mass="48276">MAVNLALFLITIDFTAFSPAIPTVERDLNIDITTSQWIINGYGLMFGVLIVAGGRMADIYGRRRLFFIGSGVFLIFSLVGGLSINTVMLLVSRVAIGAGAALMWPSILGMAYTLMPTDRAGQVGGLIMAVCGIANAIGPIMGGALSDTFGWRWIFFINIPLSLLSVFLCWKFVPKDTLVKQDVGLDYPGLIILMVSVFSLLFGMYVAAELGLYHLLTLYFFIVFMLSTCIFLFLQVRKGERALIPSDIIVNKKFSTAGVITLLTSVVFFATILYMPQFFSRVHGYSAIESGLALLPLMVPFGFISILTGKVYVKIGPKFLICLGVLLMAVGMFSLSRLSVESHYVDVALGMVLLGFGMGMFNPAITTFVVSIVDHERVSLASAILFMFRVAGGALGLGLNAAVVAFAPDIITGISWAYSLNTFLVLTGLFVAVFFIGRESLCVQGE</sequence>
<dbReference type="Proteomes" id="UP001569428">
    <property type="component" value="Unassembled WGS sequence"/>
</dbReference>
<dbReference type="InterPro" id="IPR036259">
    <property type="entry name" value="MFS_trans_sf"/>
</dbReference>
<evidence type="ECO:0000256" key="2">
    <source>
        <dbReference type="ARBA" id="ARBA00022448"/>
    </source>
</evidence>
<feature type="transmembrane region" description="Helical" evidence="6">
    <location>
        <begin position="65"/>
        <end position="84"/>
    </location>
</feature>
<dbReference type="Gene3D" id="1.20.1250.20">
    <property type="entry name" value="MFS general substrate transporter like domains"/>
    <property type="match status" value="1"/>
</dbReference>
<dbReference type="RefSeq" id="WP_371839556.1">
    <property type="nucleotide sequence ID" value="NZ_JBGMEK010000029.1"/>
</dbReference>
<dbReference type="EMBL" id="JBGMEK010000029">
    <property type="protein sequence ID" value="MFA0811946.1"/>
    <property type="molecule type" value="Genomic_DNA"/>
</dbReference>
<feature type="transmembrane region" description="Helical" evidence="6">
    <location>
        <begin position="90"/>
        <end position="114"/>
    </location>
</feature>
<feature type="transmembrane region" description="Helical" evidence="6">
    <location>
        <begin position="151"/>
        <end position="173"/>
    </location>
</feature>
<reference evidence="8 9" key="1">
    <citation type="submission" date="2024-08" db="EMBL/GenBank/DDBJ databases">
        <authorList>
            <person name="Ishaq N."/>
        </authorList>
    </citation>
    <scope>NUCLEOTIDE SEQUENCE [LARGE SCALE GENOMIC DNA]</scope>
    <source>
        <strain evidence="8 9">DSM 18651</strain>
    </source>
</reference>
<dbReference type="PROSITE" id="PS50850">
    <property type="entry name" value="MFS"/>
    <property type="match status" value="1"/>
</dbReference>
<feature type="transmembrane region" description="Helical" evidence="6">
    <location>
        <begin position="287"/>
        <end position="307"/>
    </location>
</feature>
<dbReference type="Gene3D" id="1.20.1720.10">
    <property type="entry name" value="Multidrug resistance protein D"/>
    <property type="match status" value="1"/>
</dbReference>
<feature type="transmembrane region" description="Helical" evidence="6">
    <location>
        <begin position="126"/>
        <end position="145"/>
    </location>
</feature>
<organism evidence="8 9">
    <name type="scientific">Microbulbifer epialgicus</name>
    <dbReference type="NCBI Taxonomy" id="393907"/>
    <lineage>
        <taxon>Bacteria</taxon>
        <taxon>Pseudomonadati</taxon>
        <taxon>Pseudomonadota</taxon>
        <taxon>Gammaproteobacteria</taxon>
        <taxon>Cellvibrionales</taxon>
        <taxon>Microbulbiferaceae</taxon>
        <taxon>Microbulbifer</taxon>
    </lineage>
</organism>
<comment type="subcellular location">
    <subcellularLocation>
        <location evidence="1">Membrane</location>
        <topology evidence="1">Multi-pass membrane protein</topology>
    </subcellularLocation>
</comment>
<keyword evidence="2" id="KW-0813">Transport</keyword>
<keyword evidence="5 6" id="KW-0472">Membrane</keyword>
<evidence type="ECO:0000313" key="9">
    <source>
        <dbReference type="Proteomes" id="UP001569428"/>
    </source>
</evidence>
<proteinExistence type="predicted"/>
<dbReference type="SUPFAM" id="SSF103473">
    <property type="entry name" value="MFS general substrate transporter"/>
    <property type="match status" value="1"/>
</dbReference>
<feature type="transmembrane region" description="Helical" evidence="6">
    <location>
        <begin position="413"/>
        <end position="436"/>
    </location>
</feature>
<feature type="domain" description="Major facilitator superfamily (MFS) profile" evidence="7">
    <location>
        <begin position="1"/>
        <end position="440"/>
    </location>
</feature>
<keyword evidence="3 6" id="KW-0812">Transmembrane</keyword>
<dbReference type="Pfam" id="PF07690">
    <property type="entry name" value="MFS_1"/>
    <property type="match status" value="1"/>
</dbReference>
<keyword evidence="9" id="KW-1185">Reference proteome</keyword>
<accession>A0ABV4P0N3</accession>
<dbReference type="PROSITE" id="PS00216">
    <property type="entry name" value="SUGAR_TRANSPORT_1"/>
    <property type="match status" value="1"/>
</dbReference>
<feature type="transmembrane region" description="Helical" evidence="6">
    <location>
        <begin position="385"/>
        <end position="407"/>
    </location>
</feature>
<dbReference type="InterPro" id="IPR005829">
    <property type="entry name" value="Sugar_transporter_CS"/>
</dbReference>
<feature type="transmembrane region" description="Helical" evidence="6">
    <location>
        <begin position="212"/>
        <end position="234"/>
    </location>
</feature>